<dbReference type="STRING" id="1918946.VPAL9027_00527"/>
<reference evidence="2 3" key="1">
    <citation type="submission" date="2017-02" db="EMBL/GenBank/DDBJ databases">
        <authorList>
            <person name="Peterson S.W."/>
        </authorList>
    </citation>
    <scope>NUCLEOTIDE SEQUENCE [LARGE SCALE GENOMIC DNA]</scope>
    <source>
        <strain evidence="2 3">CECT 9027</strain>
    </source>
</reference>
<accession>A0A1R4B141</accession>
<proteinExistence type="predicted"/>
<dbReference type="Proteomes" id="UP000189475">
    <property type="component" value="Unassembled WGS sequence"/>
</dbReference>
<dbReference type="RefSeq" id="WP_077312045.1">
    <property type="nucleotide sequence ID" value="NZ_AP024887.1"/>
</dbReference>
<dbReference type="EMBL" id="FUFT01000002">
    <property type="protein sequence ID" value="SJL82597.1"/>
    <property type="molecule type" value="Genomic_DNA"/>
</dbReference>
<gene>
    <name evidence="2" type="ORF">VPAL9027_00527</name>
</gene>
<evidence type="ECO:0000313" key="2">
    <source>
        <dbReference type="EMBL" id="SJL82597.1"/>
    </source>
</evidence>
<feature type="coiled-coil region" evidence="1">
    <location>
        <begin position="90"/>
        <end position="118"/>
    </location>
</feature>
<organism evidence="2 3">
    <name type="scientific">Vibrio palustris</name>
    <dbReference type="NCBI Taxonomy" id="1918946"/>
    <lineage>
        <taxon>Bacteria</taxon>
        <taxon>Pseudomonadati</taxon>
        <taxon>Pseudomonadota</taxon>
        <taxon>Gammaproteobacteria</taxon>
        <taxon>Vibrionales</taxon>
        <taxon>Vibrionaceae</taxon>
        <taxon>Vibrio</taxon>
    </lineage>
</organism>
<keyword evidence="1" id="KW-0175">Coiled coil</keyword>
<dbReference type="CDD" id="cd20709">
    <property type="entry name" value="MIX_V"/>
    <property type="match status" value="1"/>
</dbReference>
<name>A0A1R4B141_9VIBR</name>
<protein>
    <submittedName>
        <fullName evidence="2">Uncharacterized protein</fullName>
    </submittedName>
</protein>
<dbReference type="OrthoDB" id="5815268at2"/>
<evidence type="ECO:0000256" key="1">
    <source>
        <dbReference type="SAM" id="Coils"/>
    </source>
</evidence>
<evidence type="ECO:0000313" key="3">
    <source>
        <dbReference type="Proteomes" id="UP000189475"/>
    </source>
</evidence>
<dbReference type="AlphaFoldDB" id="A0A1R4B141"/>
<sequence>MTYRVVPVSELMTYEFDMIEAGFEALNDDVLKSIAINGDVPVLREQLQSGDYVLLCKAPVLPLLHLKKNAEDKQVWSINEKARHAVDKAVQNALQNCIKAAEEKAQTNKESAALLSNNDPVANYEPEPVQLSRTASPPKADFEYCFDVACSDHSFVTNVCCSFSLSRTSSEATISHWEKNASSAGTHYTATAYSDEPRKLIATIGSMQLGISSQPVQLHKMGEHSAKESFIPIIPAVQFGPRLGLPTFGYYYHFLHTQLIQEYKVVGRGNWSFFATRSTAQHLDSDQGANKYQSAILLLCQRNGQQVTGQSVLYSAIPLTSEQLVTMTEDWLTHNAVKIEPFKLLNTLNEPVIHGDESLDGLAQPAIPPAIFNHPKNVHYALDERYLISGQVKSINTPSLLENDIVVVNLKNLSGTSMALDA</sequence>
<keyword evidence="3" id="KW-1185">Reference proteome</keyword>